<comment type="similarity">
    <text evidence="1">Belongs to the CapA family.</text>
</comment>
<organism evidence="3 4">
    <name type="scientific">Agrilutibacter niabensis</name>
    <dbReference type="NCBI Taxonomy" id="380628"/>
    <lineage>
        <taxon>Bacteria</taxon>
        <taxon>Pseudomonadati</taxon>
        <taxon>Pseudomonadota</taxon>
        <taxon>Gammaproteobacteria</taxon>
        <taxon>Lysobacterales</taxon>
        <taxon>Lysobacteraceae</taxon>
        <taxon>Agrilutibacter</taxon>
    </lineage>
</organism>
<proteinExistence type="inferred from homology"/>
<dbReference type="SUPFAM" id="SSF56300">
    <property type="entry name" value="Metallo-dependent phosphatases"/>
    <property type="match status" value="1"/>
</dbReference>
<protein>
    <submittedName>
        <fullName evidence="3">Poly-gamma-glutamate synthesis protein (Capsule biosynthesis protein)</fullName>
    </submittedName>
</protein>
<gene>
    <name evidence="3" type="ORF">J2X04_001187</name>
</gene>
<comment type="caution">
    <text evidence="3">The sequence shown here is derived from an EMBL/GenBank/DDBJ whole genome shotgun (WGS) entry which is preliminary data.</text>
</comment>
<accession>A0ABU1VNC1</accession>
<keyword evidence="4" id="KW-1185">Reference proteome</keyword>
<evidence type="ECO:0000313" key="4">
    <source>
        <dbReference type="Proteomes" id="UP001267878"/>
    </source>
</evidence>
<dbReference type="EMBL" id="JAVDVW010000001">
    <property type="protein sequence ID" value="MDR7098840.1"/>
    <property type="molecule type" value="Genomic_DNA"/>
</dbReference>
<dbReference type="RefSeq" id="WP_310052926.1">
    <property type="nucleotide sequence ID" value="NZ_JAVDVW010000001.1"/>
</dbReference>
<dbReference type="PANTHER" id="PTHR33393">
    <property type="entry name" value="POLYGLUTAMINE SYNTHESIS ACCESSORY PROTEIN RV0574C-RELATED"/>
    <property type="match status" value="1"/>
</dbReference>
<dbReference type="Proteomes" id="UP001267878">
    <property type="component" value="Unassembled WGS sequence"/>
</dbReference>
<sequence length="373" mass="40668">MSHAVTPVSLFLCGDVMTGRAIDQILPHPSKPGLQEQYMHDARGYLGLAERASGDIPHPASLAYIWGDALAELQRRRPAARIINLETSVTRSDTPWPKGINYRMHPDNVACLAAAGIDCCTLANNHVLDWQRDGLAETLATLRRARIAIAGAGADLEAAQAPAVLPLGEGARLLVFAAATEDSGVPAQWAASAGRSGVHRLPDLSTKTVVRIAAVVRNHRRPGDRVLFSVHWGGNWGYAISHAQRAFAHALIDEAGVDIVHGHSSHHPKGIEVYRDRLILYGCGDFINDYEGIEGHDAYRGELGLMYFPTLDLATGRLHELALVPTRIRRFQVNHAVGEDRAWLLAMLQRECRALGSEVEASAEGAFAVHWKR</sequence>
<dbReference type="CDD" id="cd07381">
    <property type="entry name" value="MPP_CapA"/>
    <property type="match status" value="1"/>
</dbReference>
<dbReference type="InterPro" id="IPR052169">
    <property type="entry name" value="CW_Biosynth-Accessory"/>
</dbReference>
<evidence type="ECO:0000259" key="2">
    <source>
        <dbReference type="SMART" id="SM00854"/>
    </source>
</evidence>
<dbReference type="PANTHER" id="PTHR33393:SF11">
    <property type="entry name" value="POLYGLUTAMINE SYNTHESIS ACCESSORY PROTEIN RV0574C-RELATED"/>
    <property type="match status" value="1"/>
</dbReference>
<feature type="domain" description="Capsule synthesis protein CapA" evidence="2">
    <location>
        <begin position="9"/>
        <end position="290"/>
    </location>
</feature>
<dbReference type="InterPro" id="IPR019079">
    <property type="entry name" value="Capsule_synth_CapA"/>
</dbReference>
<dbReference type="Pfam" id="PF09587">
    <property type="entry name" value="PGA_cap"/>
    <property type="match status" value="1"/>
</dbReference>
<reference evidence="3 4" key="1">
    <citation type="submission" date="2023-07" db="EMBL/GenBank/DDBJ databases">
        <title>Sorghum-associated microbial communities from plants grown in Nebraska, USA.</title>
        <authorList>
            <person name="Schachtman D."/>
        </authorList>
    </citation>
    <scope>NUCLEOTIDE SEQUENCE [LARGE SCALE GENOMIC DNA]</scope>
    <source>
        <strain evidence="3 4">BE187</strain>
    </source>
</reference>
<name>A0ABU1VNC1_9GAMM</name>
<dbReference type="SMART" id="SM00854">
    <property type="entry name" value="PGA_cap"/>
    <property type="match status" value="1"/>
</dbReference>
<dbReference type="Gene3D" id="3.60.21.10">
    <property type="match status" value="1"/>
</dbReference>
<dbReference type="InterPro" id="IPR029052">
    <property type="entry name" value="Metallo-depent_PP-like"/>
</dbReference>
<evidence type="ECO:0000313" key="3">
    <source>
        <dbReference type="EMBL" id="MDR7098840.1"/>
    </source>
</evidence>
<evidence type="ECO:0000256" key="1">
    <source>
        <dbReference type="ARBA" id="ARBA00005662"/>
    </source>
</evidence>